<evidence type="ECO:0000313" key="1">
    <source>
        <dbReference type="EMBL" id="MFC6883365.1"/>
    </source>
</evidence>
<proteinExistence type="predicted"/>
<dbReference type="EMBL" id="JBHSXS010000019">
    <property type="protein sequence ID" value="MFC6883365.1"/>
    <property type="molecule type" value="Genomic_DNA"/>
</dbReference>
<dbReference type="Pfam" id="PF25681">
    <property type="entry name" value="Phage_TTP_17"/>
    <property type="match status" value="1"/>
</dbReference>
<sequence>MANNSFVAQMARVYLAPVGTSAPAGPVAEMPTGWKDVGLFTPDSLKWSTDPKFEEMRSHQSNYATRRWQTEDAATVEVDLQEWSGDNFKAVFGGGTVTKVEVTGPPAFTYYRFAPPAIGARTSVSVCIELVDGTRHLRRIVPVAEQIEGVEQGFDKSKESTLPLRLSVIGSDVGDPWYDFNDIASFAPPATP</sequence>
<dbReference type="RefSeq" id="WP_378050157.1">
    <property type="nucleotide sequence ID" value="NZ_JBHSXE010000002.1"/>
</dbReference>
<keyword evidence="2" id="KW-1185">Reference proteome</keyword>
<protein>
    <recommendedName>
        <fullName evidence="3">Phage tail protein</fullName>
    </recommendedName>
</protein>
<evidence type="ECO:0008006" key="3">
    <source>
        <dbReference type="Google" id="ProtNLM"/>
    </source>
</evidence>
<organism evidence="1 2">
    <name type="scientific">Actinomadura yumaensis</name>
    <dbReference type="NCBI Taxonomy" id="111807"/>
    <lineage>
        <taxon>Bacteria</taxon>
        <taxon>Bacillati</taxon>
        <taxon>Actinomycetota</taxon>
        <taxon>Actinomycetes</taxon>
        <taxon>Streptosporangiales</taxon>
        <taxon>Thermomonosporaceae</taxon>
        <taxon>Actinomadura</taxon>
    </lineage>
</organism>
<dbReference type="Proteomes" id="UP001596380">
    <property type="component" value="Unassembled WGS sequence"/>
</dbReference>
<name>A0ABW2CR40_9ACTN</name>
<reference evidence="2" key="1">
    <citation type="journal article" date="2019" name="Int. J. Syst. Evol. Microbiol.">
        <title>The Global Catalogue of Microorganisms (GCM) 10K type strain sequencing project: providing services to taxonomists for standard genome sequencing and annotation.</title>
        <authorList>
            <consortium name="The Broad Institute Genomics Platform"/>
            <consortium name="The Broad Institute Genome Sequencing Center for Infectious Disease"/>
            <person name="Wu L."/>
            <person name="Ma J."/>
        </authorList>
    </citation>
    <scope>NUCLEOTIDE SEQUENCE [LARGE SCALE GENOMIC DNA]</scope>
    <source>
        <strain evidence="2">JCM 3369</strain>
    </source>
</reference>
<evidence type="ECO:0000313" key="2">
    <source>
        <dbReference type="Proteomes" id="UP001596380"/>
    </source>
</evidence>
<dbReference type="InterPro" id="IPR058154">
    <property type="entry name" value="Bxb1_TTP-like"/>
</dbReference>
<gene>
    <name evidence="1" type="ORF">ACFQKB_26650</name>
</gene>
<accession>A0ABW2CR40</accession>
<comment type="caution">
    <text evidence="1">The sequence shown here is derived from an EMBL/GenBank/DDBJ whole genome shotgun (WGS) entry which is preliminary data.</text>
</comment>